<sequence>MPSPAIAFILSSCFVLTHARWATDGTASSLLPALIRASSGNRTAPVGDAERGCHRSDPECKEKLIFVVEVCRHGNRSPYHYFEKDTKNGLDTWEGVAEKGWLTRLGMLQHYLIGAIARKKYVRTYRLLSGRYTPREVYVRSTLVPRRLFPPGSGHHFTMAQEDMRDALYRETGKISPIRQHLSLHSNGTVGEDDPTETIQKMGDAASLDIKQVVGSGCSPLPQAFDMVPVYTVEKEEDTLLLGFEDDICDQFKDEYMATHKCTAFHSPMMARHEAVLEGHVKGAQKSNSASCGKTSTQVMEHFKGILDRADKALGKSLFEPGKAVNADIHVASHMADAVVCQIADGRRPAIKDADVIKGLIDLLDAYFSIRFADPVIASHGSAEFYKLLASLFESKAALAKDPTSALALRTGREALKGAPGLAEAANVWETLRFLYLSAHDSTVAAFIAALGVFNGVQPHFASTIFFELWQKGPSGDFFVRVIYNGDAMGVCGEGIQDCPLTQFLDKIRKIGGGMKVNEFCLQPPPSPQQT</sequence>
<dbReference type="PhylomeDB" id="A0A0G4FNF1"/>
<keyword evidence="2" id="KW-0378">Hydrolase</keyword>
<organism evidence="4 5">
    <name type="scientific">Vitrella brassicaformis (strain CCMP3155)</name>
    <dbReference type="NCBI Taxonomy" id="1169540"/>
    <lineage>
        <taxon>Eukaryota</taxon>
        <taxon>Sar</taxon>
        <taxon>Alveolata</taxon>
        <taxon>Colpodellida</taxon>
        <taxon>Vitrellaceae</taxon>
        <taxon>Vitrella</taxon>
    </lineage>
</organism>
<dbReference type="VEuPathDB" id="CryptoDB:Vbra_21538"/>
<dbReference type="InterPro" id="IPR000560">
    <property type="entry name" value="His_Pase_clade-2"/>
</dbReference>
<dbReference type="PANTHER" id="PTHR11567">
    <property type="entry name" value="ACID PHOSPHATASE-RELATED"/>
    <property type="match status" value="1"/>
</dbReference>
<dbReference type="InParanoid" id="A0A0G4FNF1"/>
<evidence type="ECO:0008006" key="6">
    <source>
        <dbReference type="Google" id="ProtNLM"/>
    </source>
</evidence>
<dbReference type="InterPro" id="IPR029033">
    <property type="entry name" value="His_PPase_superfam"/>
</dbReference>
<gene>
    <name evidence="4" type="ORF">Vbra_21538</name>
</gene>
<keyword evidence="5" id="KW-1185">Reference proteome</keyword>
<name>A0A0G4FNF1_VITBC</name>
<dbReference type="SUPFAM" id="SSF53254">
    <property type="entry name" value="Phosphoglycerate mutase-like"/>
    <property type="match status" value="1"/>
</dbReference>
<proteinExistence type="inferred from homology"/>
<feature type="signal peptide" evidence="3">
    <location>
        <begin position="1"/>
        <end position="19"/>
    </location>
</feature>
<evidence type="ECO:0000256" key="1">
    <source>
        <dbReference type="ARBA" id="ARBA00005375"/>
    </source>
</evidence>
<evidence type="ECO:0000313" key="5">
    <source>
        <dbReference type="Proteomes" id="UP000041254"/>
    </source>
</evidence>
<evidence type="ECO:0000313" key="4">
    <source>
        <dbReference type="EMBL" id="CEM15780.1"/>
    </source>
</evidence>
<dbReference type="STRING" id="1169540.A0A0G4FNF1"/>
<accession>A0A0G4FNF1</accession>
<protein>
    <recommendedName>
        <fullName evidence="6">Acid phosphatase</fullName>
    </recommendedName>
</protein>
<dbReference type="GO" id="GO:0016791">
    <property type="term" value="F:phosphatase activity"/>
    <property type="evidence" value="ECO:0007669"/>
    <property type="project" value="TreeGrafter"/>
</dbReference>
<dbReference type="AlphaFoldDB" id="A0A0G4FNF1"/>
<keyword evidence="3" id="KW-0732">Signal</keyword>
<evidence type="ECO:0000256" key="2">
    <source>
        <dbReference type="ARBA" id="ARBA00022801"/>
    </source>
</evidence>
<dbReference type="EMBL" id="CDMY01000470">
    <property type="protein sequence ID" value="CEM15780.1"/>
    <property type="molecule type" value="Genomic_DNA"/>
</dbReference>
<dbReference type="Proteomes" id="UP000041254">
    <property type="component" value="Unassembled WGS sequence"/>
</dbReference>
<dbReference type="InterPro" id="IPR050645">
    <property type="entry name" value="Histidine_acid_phosphatase"/>
</dbReference>
<reference evidence="4 5" key="1">
    <citation type="submission" date="2014-11" db="EMBL/GenBank/DDBJ databases">
        <authorList>
            <person name="Zhu J."/>
            <person name="Qi W."/>
            <person name="Song R."/>
        </authorList>
    </citation>
    <scope>NUCLEOTIDE SEQUENCE [LARGE SCALE GENOMIC DNA]</scope>
</reference>
<dbReference type="Pfam" id="PF00328">
    <property type="entry name" value="His_Phos_2"/>
    <property type="match status" value="2"/>
</dbReference>
<evidence type="ECO:0000256" key="3">
    <source>
        <dbReference type="SAM" id="SignalP"/>
    </source>
</evidence>
<dbReference type="PANTHER" id="PTHR11567:SF110">
    <property type="entry name" value="2-PHOSPHOXYLOSE PHOSPHATASE 1"/>
    <property type="match status" value="1"/>
</dbReference>
<dbReference type="Gene3D" id="3.40.50.1240">
    <property type="entry name" value="Phosphoglycerate mutase-like"/>
    <property type="match status" value="2"/>
</dbReference>
<dbReference type="CDD" id="cd07061">
    <property type="entry name" value="HP_HAP_like"/>
    <property type="match status" value="1"/>
</dbReference>
<comment type="similarity">
    <text evidence="1">Belongs to the histidine acid phosphatase family.</text>
</comment>
<dbReference type="OrthoDB" id="258392at2759"/>
<feature type="chain" id="PRO_5005189522" description="Acid phosphatase" evidence="3">
    <location>
        <begin position="20"/>
        <end position="531"/>
    </location>
</feature>